<keyword evidence="1" id="KW-1133">Transmembrane helix</keyword>
<accession>A0A8S5V4B4</accession>
<evidence type="ECO:0000256" key="1">
    <source>
        <dbReference type="SAM" id="Phobius"/>
    </source>
</evidence>
<evidence type="ECO:0000313" key="2">
    <source>
        <dbReference type="EMBL" id="DAG01451.1"/>
    </source>
</evidence>
<keyword evidence="1" id="KW-0812">Transmembrane</keyword>
<keyword evidence="1" id="KW-0472">Membrane</keyword>
<organism evidence="2">
    <name type="scientific">Siphoviridae sp. cteDy1</name>
    <dbReference type="NCBI Taxonomy" id="2825587"/>
    <lineage>
        <taxon>Viruses</taxon>
        <taxon>Duplodnaviria</taxon>
        <taxon>Heunggongvirae</taxon>
        <taxon>Uroviricota</taxon>
        <taxon>Caudoviricetes</taxon>
    </lineage>
</organism>
<protein>
    <submittedName>
        <fullName evidence="2">Uncharacterized protein</fullName>
    </submittedName>
</protein>
<feature type="transmembrane region" description="Helical" evidence="1">
    <location>
        <begin position="12"/>
        <end position="29"/>
    </location>
</feature>
<name>A0A8S5V4B4_9CAUD</name>
<dbReference type="EMBL" id="BK016192">
    <property type="protein sequence ID" value="DAG01451.1"/>
    <property type="molecule type" value="Genomic_DNA"/>
</dbReference>
<proteinExistence type="predicted"/>
<sequence>MDEDQYQTIRTSLQIIELLLSAIIGILLFD</sequence>
<reference evidence="2" key="1">
    <citation type="journal article" date="2021" name="Proc. Natl. Acad. Sci. U.S.A.">
        <title>A Catalog of Tens of Thousands of Viruses from Human Metagenomes Reveals Hidden Associations with Chronic Diseases.</title>
        <authorList>
            <person name="Tisza M.J."/>
            <person name="Buck C.B."/>
        </authorList>
    </citation>
    <scope>NUCLEOTIDE SEQUENCE</scope>
    <source>
        <strain evidence="2">CteDy1</strain>
    </source>
</reference>